<feature type="region of interest" description="Disordered" evidence="1">
    <location>
        <begin position="144"/>
        <end position="182"/>
    </location>
</feature>
<evidence type="ECO:0008006" key="4">
    <source>
        <dbReference type="Google" id="ProtNLM"/>
    </source>
</evidence>
<dbReference type="EMBL" id="CP073910">
    <property type="protein sequence ID" value="QUT05164.1"/>
    <property type="molecule type" value="Genomic_DNA"/>
</dbReference>
<evidence type="ECO:0000313" key="2">
    <source>
        <dbReference type="EMBL" id="QUT05164.1"/>
    </source>
</evidence>
<evidence type="ECO:0000313" key="3">
    <source>
        <dbReference type="Proteomes" id="UP000681425"/>
    </source>
</evidence>
<dbReference type="Proteomes" id="UP000681425">
    <property type="component" value="Chromosome"/>
</dbReference>
<evidence type="ECO:0000256" key="1">
    <source>
        <dbReference type="SAM" id="MobiDB-lite"/>
    </source>
</evidence>
<feature type="compositionally biased region" description="Low complexity" evidence="1">
    <location>
        <begin position="100"/>
        <end position="114"/>
    </location>
</feature>
<gene>
    <name evidence="2" type="ORF">KFK14_19515</name>
</gene>
<feature type="compositionally biased region" description="Basic and acidic residues" evidence="1">
    <location>
        <begin position="144"/>
        <end position="167"/>
    </location>
</feature>
<dbReference type="RefSeq" id="WP_212608854.1">
    <property type="nucleotide sequence ID" value="NZ_CP073910.1"/>
</dbReference>
<dbReference type="AlphaFoldDB" id="A0A975K6C1"/>
<proteinExistence type="predicted"/>
<dbReference type="KEGG" id="spph:KFK14_19515"/>
<feature type="region of interest" description="Disordered" evidence="1">
    <location>
        <begin position="73"/>
        <end position="127"/>
    </location>
</feature>
<accession>A0A975K6C1</accession>
<protein>
    <recommendedName>
        <fullName evidence="4">Cell envelope biogenesis protein TolA</fullName>
    </recommendedName>
</protein>
<name>A0A975K6C1_9SPHN</name>
<organism evidence="2 3">
    <name type="scientific">Sphingobium phenoxybenzoativorans</name>
    <dbReference type="NCBI Taxonomy" id="1592790"/>
    <lineage>
        <taxon>Bacteria</taxon>
        <taxon>Pseudomonadati</taxon>
        <taxon>Pseudomonadota</taxon>
        <taxon>Alphaproteobacteria</taxon>
        <taxon>Sphingomonadales</taxon>
        <taxon>Sphingomonadaceae</taxon>
        <taxon>Sphingobium</taxon>
    </lineage>
</organism>
<reference evidence="2" key="1">
    <citation type="submission" date="2021-04" db="EMBL/GenBank/DDBJ databases">
        <title>Isolation of p-tert-butylphenol degrading bacteria Sphingobium phenoxybenzoativorans Tas13 from active sludge.</title>
        <authorList>
            <person name="Li Y."/>
        </authorList>
    </citation>
    <scope>NUCLEOTIDE SEQUENCE</scope>
    <source>
        <strain evidence="2">Tas13</strain>
    </source>
</reference>
<keyword evidence="3" id="KW-1185">Reference proteome</keyword>
<sequence length="190" mass="21089">MAKLKVFRTPIGFHDAYVAAPSQKAALSAWGADANLFARGIAELVTEERLMRAPLEKPGAIIRVPRTAECAVSNPQSDKTSRRKRVAKPASPAMCGKVNPLAKAAPKTASPSKSGPRPSRAKLDKAEKALADADIRFAERERTLKAQEQAAKEERRQLRARHDKDMATLRQKRDRAKADYRDKLEIWAEH</sequence>